<evidence type="ECO:0000313" key="1">
    <source>
        <dbReference type="EMBL" id="KAG7098227.1"/>
    </source>
</evidence>
<name>A0A9P7V0Y6_9AGAR</name>
<sequence length="390" mass="44326">MFSTFPICCLAIYLLIVRICRYRRVNRTSEKYAGLDLDTITPQNVQQIVHDSSFYDAPMTMLLGTQAALFKVFVVPTIASLLLKTGELTDGVRLNKRIADASTLITTFISNPSPPRSSTDDHSDPRAAIAIARVNYLHGKYSIRNEDLLYNLALFIMEPVRYTARFNWRPHTSLEKKAIFILWTDIGRRMGIEENITPSESAYQLSHITIERLLVEVPSFLGLKYLAYNVFLTLLDDRTRNAMRLPAPNRTISLTTCALFRIRAWTVHHLCLPRLNPALWVQMNPNPICPSADGIPRMHAFYPGPYYFPEPTGYFAVKFQQLLLAVGLKHPDNIPGKKWRSEGYRLEELGPGRYENEGHEQVLAAASQMQGCPITGPWSLEARKGREKVN</sequence>
<evidence type="ECO:0008006" key="3">
    <source>
        <dbReference type="Google" id="ProtNLM"/>
    </source>
</evidence>
<dbReference type="PANTHER" id="PTHR36124:SF1">
    <property type="entry name" value="ER-BOUND OXYGENASE MPAB_MPAB'_RUBBER OXYGENASE CATALYTIC DOMAIN-CONTAINING PROTEIN"/>
    <property type="match status" value="1"/>
</dbReference>
<dbReference type="OrthoDB" id="545169at2759"/>
<dbReference type="InterPro" id="IPR046366">
    <property type="entry name" value="MPAB"/>
</dbReference>
<dbReference type="AlphaFoldDB" id="A0A9P7V0Y6"/>
<dbReference type="GO" id="GO:0016491">
    <property type="term" value="F:oxidoreductase activity"/>
    <property type="evidence" value="ECO:0007669"/>
    <property type="project" value="InterPro"/>
</dbReference>
<accession>A0A9P7V0Y6</accession>
<dbReference type="KEGG" id="more:E1B28_000194"/>
<proteinExistence type="predicted"/>
<comment type="caution">
    <text evidence="1">The sequence shown here is derived from an EMBL/GenBank/DDBJ whole genome shotgun (WGS) entry which is preliminary data.</text>
</comment>
<dbReference type="RefSeq" id="XP_043014697.1">
    <property type="nucleotide sequence ID" value="XM_043145997.1"/>
</dbReference>
<keyword evidence="2" id="KW-1185">Reference proteome</keyword>
<dbReference type="EMBL" id="CM032181">
    <property type="protein sequence ID" value="KAG7098227.1"/>
    <property type="molecule type" value="Genomic_DNA"/>
</dbReference>
<reference evidence="1" key="1">
    <citation type="journal article" date="2021" name="Genome Biol. Evol.">
        <title>The assembled and annotated genome of the fairy-ring fungus Marasmius oreades.</title>
        <authorList>
            <person name="Hiltunen M."/>
            <person name="Ament-Velasquez S.L."/>
            <person name="Johannesson H."/>
        </authorList>
    </citation>
    <scope>NUCLEOTIDE SEQUENCE</scope>
    <source>
        <strain evidence="1">03SP1</strain>
    </source>
</reference>
<gene>
    <name evidence="1" type="ORF">E1B28_000194</name>
</gene>
<dbReference type="PANTHER" id="PTHR36124">
    <property type="match status" value="1"/>
</dbReference>
<protein>
    <recommendedName>
        <fullName evidence="3">ER-bound oxygenase mpaB/mpaB'/Rubber oxygenase catalytic domain-containing protein</fullName>
    </recommendedName>
</protein>
<dbReference type="Proteomes" id="UP001049176">
    <property type="component" value="Chromosome 1"/>
</dbReference>
<evidence type="ECO:0000313" key="2">
    <source>
        <dbReference type="Proteomes" id="UP001049176"/>
    </source>
</evidence>
<dbReference type="GeneID" id="66069270"/>
<organism evidence="1 2">
    <name type="scientific">Marasmius oreades</name>
    <name type="common">fairy-ring Marasmius</name>
    <dbReference type="NCBI Taxonomy" id="181124"/>
    <lineage>
        <taxon>Eukaryota</taxon>
        <taxon>Fungi</taxon>
        <taxon>Dikarya</taxon>
        <taxon>Basidiomycota</taxon>
        <taxon>Agaricomycotina</taxon>
        <taxon>Agaricomycetes</taxon>
        <taxon>Agaricomycetidae</taxon>
        <taxon>Agaricales</taxon>
        <taxon>Marasmiineae</taxon>
        <taxon>Marasmiaceae</taxon>
        <taxon>Marasmius</taxon>
    </lineage>
</organism>